<feature type="region of interest" description="Disordered" evidence="10">
    <location>
        <begin position="272"/>
        <end position="292"/>
    </location>
</feature>
<evidence type="ECO:0000259" key="12">
    <source>
        <dbReference type="PROSITE" id="PS51194"/>
    </source>
</evidence>
<evidence type="ECO:0000313" key="13">
    <source>
        <dbReference type="EMBL" id="CAD7633783.1"/>
    </source>
</evidence>
<reference evidence="13" key="1">
    <citation type="submission" date="2020-11" db="EMBL/GenBank/DDBJ databases">
        <authorList>
            <person name="Tran Van P."/>
        </authorList>
    </citation>
    <scope>NUCLEOTIDE SEQUENCE</scope>
</reference>
<feature type="region of interest" description="Disordered" evidence="10">
    <location>
        <begin position="139"/>
        <end position="165"/>
    </location>
</feature>
<dbReference type="Pfam" id="PF00271">
    <property type="entry name" value="Helicase_C"/>
    <property type="match status" value="1"/>
</dbReference>
<evidence type="ECO:0000256" key="9">
    <source>
        <dbReference type="SAM" id="Coils"/>
    </source>
</evidence>
<evidence type="ECO:0000256" key="4">
    <source>
        <dbReference type="ARBA" id="ARBA00022801"/>
    </source>
</evidence>
<feature type="compositionally biased region" description="Acidic residues" evidence="10">
    <location>
        <begin position="27"/>
        <end position="40"/>
    </location>
</feature>
<dbReference type="GO" id="GO:0004386">
    <property type="term" value="F:helicase activity"/>
    <property type="evidence" value="ECO:0007669"/>
    <property type="project" value="UniProtKB-KW"/>
</dbReference>
<feature type="domain" description="Helicase ATP-binding" evidence="11">
    <location>
        <begin position="366"/>
        <end position="560"/>
    </location>
</feature>
<dbReference type="PROSITE" id="PS51192">
    <property type="entry name" value="HELICASE_ATP_BIND_1"/>
    <property type="match status" value="1"/>
</dbReference>
<evidence type="ECO:0000256" key="7">
    <source>
        <dbReference type="ARBA" id="ARBA00023125"/>
    </source>
</evidence>
<dbReference type="InterPro" id="IPR038718">
    <property type="entry name" value="SNF2-like_sf"/>
</dbReference>
<dbReference type="EMBL" id="OC867952">
    <property type="protein sequence ID" value="CAD7633783.1"/>
    <property type="molecule type" value="Genomic_DNA"/>
</dbReference>
<dbReference type="InterPro" id="IPR044574">
    <property type="entry name" value="ARIP4-like"/>
</dbReference>
<dbReference type="Proteomes" id="UP000759131">
    <property type="component" value="Unassembled WGS sequence"/>
</dbReference>
<feature type="coiled-coil region" evidence="9">
    <location>
        <begin position="229"/>
        <end position="256"/>
    </location>
</feature>
<dbReference type="Gene3D" id="3.40.50.300">
    <property type="entry name" value="P-loop containing nucleotide triphosphate hydrolases"/>
    <property type="match status" value="1"/>
</dbReference>
<dbReference type="GO" id="GO:0003677">
    <property type="term" value="F:DNA binding"/>
    <property type="evidence" value="ECO:0007669"/>
    <property type="project" value="UniProtKB-KW"/>
</dbReference>
<evidence type="ECO:0000256" key="3">
    <source>
        <dbReference type="ARBA" id="ARBA00022741"/>
    </source>
</evidence>
<keyword evidence="5" id="KW-0347">Helicase</keyword>
<proteinExistence type="inferred from homology"/>
<organism evidence="13">
    <name type="scientific">Medioppia subpectinata</name>
    <dbReference type="NCBI Taxonomy" id="1979941"/>
    <lineage>
        <taxon>Eukaryota</taxon>
        <taxon>Metazoa</taxon>
        <taxon>Ecdysozoa</taxon>
        <taxon>Arthropoda</taxon>
        <taxon>Chelicerata</taxon>
        <taxon>Arachnida</taxon>
        <taxon>Acari</taxon>
        <taxon>Acariformes</taxon>
        <taxon>Sarcoptiformes</taxon>
        <taxon>Oribatida</taxon>
        <taxon>Brachypylina</taxon>
        <taxon>Oppioidea</taxon>
        <taxon>Oppiidae</taxon>
        <taxon>Medioppia</taxon>
    </lineage>
</organism>
<comment type="similarity">
    <text evidence="2">Belongs to the SNF2/RAD54 helicase family.</text>
</comment>
<evidence type="ECO:0000256" key="2">
    <source>
        <dbReference type="ARBA" id="ARBA00007025"/>
    </source>
</evidence>
<evidence type="ECO:0000313" key="14">
    <source>
        <dbReference type="Proteomes" id="UP000759131"/>
    </source>
</evidence>
<gene>
    <name evidence="13" type="ORF">OSB1V03_LOCUS14179</name>
</gene>
<evidence type="ECO:0000256" key="1">
    <source>
        <dbReference type="ARBA" id="ARBA00004123"/>
    </source>
</evidence>
<evidence type="ECO:0000259" key="11">
    <source>
        <dbReference type="PROSITE" id="PS51192"/>
    </source>
</evidence>
<dbReference type="SMART" id="SM00490">
    <property type="entry name" value="HELICc"/>
    <property type="match status" value="1"/>
</dbReference>
<feature type="region of interest" description="Disordered" evidence="10">
    <location>
        <begin position="27"/>
        <end position="50"/>
    </location>
</feature>
<dbReference type="Pfam" id="PF00176">
    <property type="entry name" value="SNF2-rel_dom"/>
    <property type="match status" value="1"/>
</dbReference>
<dbReference type="OrthoDB" id="21111at2759"/>
<feature type="non-terminal residue" evidence="13">
    <location>
        <position position="1"/>
    </location>
</feature>
<keyword evidence="6" id="KW-0067">ATP-binding</keyword>
<dbReference type="PANTHER" id="PTHR45797">
    <property type="entry name" value="RAD54-LIKE"/>
    <property type="match status" value="1"/>
</dbReference>
<dbReference type="SMART" id="SM00487">
    <property type="entry name" value="DEXDc"/>
    <property type="match status" value="1"/>
</dbReference>
<accession>A0A7R9Q663</accession>
<dbReference type="InterPro" id="IPR014001">
    <property type="entry name" value="Helicase_ATP-bd"/>
</dbReference>
<dbReference type="EMBL" id="CAJPIZ010013377">
    <property type="protein sequence ID" value="CAG2114213.1"/>
    <property type="molecule type" value="Genomic_DNA"/>
</dbReference>
<evidence type="ECO:0000256" key="5">
    <source>
        <dbReference type="ARBA" id="ARBA00022806"/>
    </source>
</evidence>
<dbReference type="GO" id="GO:0005634">
    <property type="term" value="C:nucleus"/>
    <property type="evidence" value="ECO:0007669"/>
    <property type="project" value="UniProtKB-SubCell"/>
</dbReference>
<keyword evidence="7" id="KW-0238">DNA-binding</keyword>
<dbReference type="AlphaFoldDB" id="A0A7R9Q663"/>
<name>A0A7R9Q663_9ACAR</name>
<comment type="subcellular location">
    <subcellularLocation>
        <location evidence="1">Nucleus</location>
    </subcellularLocation>
</comment>
<evidence type="ECO:0000256" key="6">
    <source>
        <dbReference type="ARBA" id="ARBA00022840"/>
    </source>
</evidence>
<protein>
    <submittedName>
        <fullName evidence="13">Uncharacterized protein</fullName>
    </submittedName>
</protein>
<dbReference type="InterPro" id="IPR027417">
    <property type="entry name" value="P-loop_NTPase"/>
</dbReference>
<dbReference type="SUPFAM" id="SSF52540">
    <property type="entry name" value="P-loop containing nucleoside triphosphate hydrolases"/>
    <property type="match status" value="2"/>
</dbReference>
<dbReference type="InterPro" id="IPR000330">
    <property type="entry name" value="SNF2_N"/>
</dbReference>
<keyword evidence="9" id="KW-0175">Coiled coil</keyword>
<dbReference type="InterPro" id="IPR001650">
    <property type="entry name" value="Helicase_C-like"/>
</dbReference>
<feature type="domain" description="Helicase C-terminal" evidence="12">
    <location>
        <begin position="747"/>
        <end position="915"/>
    </location>
</feature>
<keyword evidence="3" id="KW-0547">Nucleotide-binding</keyword>
<dbReference type="InterPro" id="IPR049730">
    <property type="entry name" value="SNF2/RAD54-like_C"/>
</dbReference>
<feature type="compositionally biased region" description="Acidic residues" evidence="10">
    <location>
        <begin position="141"/>
        <end position="158"/>
    </location>
</feature>
<dbReference type="PROSITE" id="PS51194">
    <property type="entry name" value="HELICASE_CTER"/>
    <property type="match status" value="1"/>
</dbReference>
<sequence>MNPFDDSDDDIRPRVRPRVRALRLLSDSEDSSVGDNDLNDDNNNSLLSQTRHPVMNRSLNERSIDKTIDLCLTTDSDLVGETSGADHHVVLNTNASAEPLISTSFTSPLIEPNLTINTMTSKQVIKSLVDGVERLVVATDDGSDGDTDDDHTDTEEVDISGGDGSDANKTIDLSGLLSSDEELSEVLSIDDLVANGERSNVTSTPVTKAKPKAYERQEIEAIPEVTDLRVETQNAIRAEEERKQRLNQRYADLSDDDVFEVVSPQISPQVIDINDSTDEDDNHHKTRPVIKRSLRDTAGQDFADFGLHTDDRLNTAEADGRVLVNVRHPPEDPDIYLTRKLSDAIHPHQIGGIRFLYDNIIESIDRYEKSPGFGCILSHAMGLGKTMQTIGLVDALLREEIVKRVLIVLPVAVLGNWRSEFDRWSPAKRRAYDVYAVMAVQTYDRQAREVHNWRKNHGVLLIGYEKFKGMIAEKNFKAKKWSVYDPKELKDTERMIRRALVDPGPDVVVCDEGHKIKNAASKISKALKQIRTRRRVILTGTPLQNNLLEYWCMVDFVRPNFLGHQNEFKTMFDKPIKNGQCVDSTPDDIQVMKERAFVLHDRMKGFVQRRSHDVVKKTLPPKREFIIYCRFTHIQKELMESFIGTAIDNPDIIGRMDGKRISILTLFANCTKIWNHPDIFYKVVREGIASQGQDLEEGLSDDNEARNGIEMDKIANRMTDYSFAAPIVEDYRREMIENSYKTVLLFEIIRESIEVGDRLLVFSQSLLTLNLIEKFLESRDVPLTARRWRKDHNYYRLDGSTPAKQRDLYIKQFNESEKVKLFLISTRAGGLGINLTGANRIVVMDANWNPCHDSQAACRIYRYGQILLSFCDPLQQKPCYIYRLVCDNSLERKISNKQVCKQGMAKRVVDGHVIEGVFAWNEIQALLLNLRSIDEPPVKTYTEDQVSHLKDPLLERICCDFGFAITDIPREYDSLLEDRKDQVLTDAEKTNAFVAIEDRKRNMLFTQPIPTSAQTGFH</sequence>
<dbReference type="Gene3D" id="3.40.50.10810">
    <property type="entry name" value="Tandem AAA-ATPase domain"/>
    <property type="match status" value="1"/>
</dbReference>
<evidence type="ECO:0000256" key="10">
    <source>
        <dbReference type="SAM" id="MobiDB-lite"/>
    </source>
</evidence>
<dbReference type="CDD" id="cd18793">
    <property type="entry name" value="SF2_C_SNF"/>
    <property type="match status" value="1"/>
</dbReference>
<dbReference type="GO" id="GO:0005524">
    <property type="term" value="F:ATP binding"/>
    <property type="evidence" value="ECO:0007669"/>
    <property type="project" value="UniProtKB-KW"/>
</dbReference>
<evidence type="ECO:0000256" key="8">
    <source>
        <dbReference type="ARBA" id="ARBA00023242"/>
    </source>
</evidence>
<keyword evidence="8" id="KW-0539">Nucleus</keyword>
<keyword evidence="4" id="KW-0378">Hydrolase</keyword>
<dbReference type="PANTHER" id="PTHR45797:SF1">
    <property type="entry name" value="HELICASE ARIP4"/>
    <property type="match status" value="1"/>
</dbReference>
<keyword evidence="14" id="KW-1185">Reference proteome</keyword>
<dbReference type="GO" id="GO:0016887">
    <property type="term" value="F:ATP hydrolysis activity"/>
    <property type="evidence" value="ECO:0007669"/>
    <property type="project" value="InterPro"/>
</dbReference>